<dbReference type="PANTHER" id="PTHR11079">
    <property type="entry name" value="CYTOSINE DEAMINASE FAMILY MEMBER"/>
    <property type="match status" value="1"/>
</dbReference>
<evidence type="ECO:0000256" key="6">
    <source>
        <dbReference type="ARBA" id="ARBA00022833"/>
    </source>
</evidence>
<dbReference type="FunFam" id="3.40.140.10:FF:000005">
    <property type="entry name" value="tRNA-specific adenosine deaminase"/>
    <property type="match status" value="1"/>
</dbReference>
<dbReference type="InterPro" id="IPR028883">
    <property type="entry name" value="tRNA_aden_deaminase"/>
</dbReference>
<evidence type="ECO:0000256" key="2">
    <source>
        <dbReference type="ARBA" id="ARBA00011738"/>
    </source>
</evidence>
<keyword evidence="3 8" id="KW-0819">tRNA processing</keyword>
<comment type="subunit">
    <text evidence="2 8">Homodimer.</text>
</comment>
<dbReference type="RefSeq" id="WP_005880972.1">
    <property type="nucleotide sequence ID" value="NZ_CP019430.1"/>
</dbReference>
<comment type="cofactor">
    <cofactor evidence="8">
        <name>Zn(2+)</name>
        <dbReference type="ChEBI" id="CHEBI:29105"/>
    </cofactor>
    <text evidence="8">Binds 1 zinc ion per subunit.</text>
</comment>
<dbReference type="PANTHER" id="PTHR11079:SF202">
    <property type="entry name" value="TRNA-SPECIFIC ADENOSINE DEAMINASE"/>
    <property type="match status" value="1"/>
</dbReference>
<dbReference type="eggNOG" id="COG0590">
    <property type="taxonomic scope" value="Bacteria"/>
</dbReference>
<dbReference type="EC" id="3.5.4.33" evidence="8"/>
<protein>
    <recommendedName>
        <fullName evidence="8">tRNA-specific adenosine deaminase</fullName>
        <ecNumber evidence="8">3.5.4.33</ecNumber>
    </recommendedName>
</protein>
<dbReference type="GeneID" id="77134914"/>
<gene>
    <name evidence="8" type="primary">tadA</name>
    <name evidence="11" type="ORF">OFBG_01116</name>
</gene>
<evidence type="ECO:0000256" key="9">
    <source>
        <dbReference type="SAM" id="MobiDB-lite"/>
    </source>
</evidence>
<dbReference type="Proteomes" id="UP000005089">
    <property type="component" value="Unassembled WGS sequence"/>
</dbReference>
<dbReference type="EMBL" id="GG658170">
    <property type="protein sequence ID" value="EEO30088.1"/>
    <property type="molecule type" value="Genomic_DNA"/>
</dbReference>
<dbReference type="GO" id="GO:0002100">
    <property type="term" value="P:tRNA wobble adenosine to inosine editing"/>
    <property type="evidence" value="ECO:0007669"/>
    <property type="project" value="UniProtKB-UniRule"/>
</dbReference>
<dbReference type="OrthoDB" id="9802676at2"/>
<feature type="region of interest" description="Disordered" evidence="9">
    <location>
        <begin position="151"/>
        <end position="171"/>
    </location>
</feature>
<dbReference type="Pfam" id="PF00383">
    <property type="entry name" value="dCMP_cyt_deam_1"/>
    <property type="match status" value="1"/>
</dbReference>
<dbReference type="GO" id="GO:0008270">
    <property type="term" value="F:zinc ion binding"/>
    <property type="evidence" value="ECO:0007669"/>
    <property type="project" value="UniProtKB-UniRule"/>
</dbReference>
<dbReference type="InterPro" id="IPR016193">
    <property type="entry name" value="Cytidine_deaminase-like"/>
</dbReference>
<evidence type="ECO:0000256" key="4">
    <source>
        <dbReference type="ARBA" id="ARBA00022723"/>
    </source>
</evidence>
<dbReference type="HOGENOM" id="CLU_025810_3_0_4"/>
<keyword evidence="12" id="KW-1185">Reference proteome</keyword>
<accession>C3XA62</accession>
<reference evidence="11 12" key="1">
    <citation type="submission" date="2009-02" db="EMBL/GenBank/DDBJ databases">
        <title>The Genome Sequence of Oxalobacter formigenes OXCC13.</title>
        <authorList>
            <consortium name="The Broad Institute Genome Sequencing Platform"/>
            <person name="Ward D."/>
            <person name="Young S.K."/>
            <person name="Kodira C.D."/>
            <person name="Zeng Q."/>
            <person name="Koehrsen M."/>
            <person name="Alvarado L."/>
            <person name="Berlin A."/>
            <person name="Borenstein D."/>
            <person name="Chen Z."/>
            <person name="Engels R."/>
            <person name="Freedman E."/>
            <person name="Gellesch M."/>
            <person name="Goldberg J."/>
            <person name="Griggs A."/>
            <person name="Gujja S."/>
            <person name="Heiman D."/>
            <person name="Hepburn T."/>
            <person name="Howarth C."/>
            <person name="Jen D."/>
            <person name="Larson L."/>
            <person name="Lewis B."/>
            <person name="Mehta T."/>
            <person name="Park D."/>
            <person name="Pearson M."/>
            <person name="Roberts A."/>
            <person name="Saif S."/>
            <person name="Shea T."/>
            <person name="Shenoy N."/>
            <person name="Sisk P."/>
            <person name="Stolte C."/>
            <person name="Sykes S."/>
            <person name="Walk T."/>
            <person name="White J."/>
            <person name="Yandava C."/>
            <person name="Allison M.J."/>
            <person name="Lander E."/>
            <person name="Nusbaum C."/>
            <person name="Galagan J."/>
            <person name="Birren B."/>
        </authorList>
    </citation>
    <scope>NUCLEOTIDE SEQUENCE [LARGE SCALE GENOMIC DNA]</scope>
    <source>
        <strain evidence="11 12">OXCC13</strain>
    </source>
</reference>
<evidence type="ECO:0000256" key="7">
    <source>
        <dbReference type="ARBA" id="ARBA00048045"/>
    </source>
</evidence>
<evidence type="ECO:0000256" key="5">
    <source>
        <dbReference type="ARBA" id="ARBA00022801"/>
    </source>
</evidence>
<dbReference type="AlphaFoldDB" id="C3XA62"/>
<evidence type="ECO:0000256" key="1">
    <source>
        <dbReference type="ARBA" id="ARBA00010669"/>
    </source>
</evidence>
<feature type="binding site" evidence="8">
    <location>
        <position position="85"/>
    </location>
    <ligand>
        <name>Zn(2+)</name>
        <dbReference type="ChEBI" id="CHEBI:29105"/>
        <note>catalytic</note>
    </ligand>
</feature>
<sequence length="171" mass="18664">MSDEIFMREALAQAALAEEAGEVPVGAVVVLDGQIIARGFNQPITAHDPTAHAEIVALRNAARFCGNYRLPDCELYVTLEPCSMCVGAMIHARLKRVIFGAKEPRTGACGSIIDLFAQNELNHHTTVTGGVLENESSVLLKTFFAGRRKQAKEDRKNAESTGCIEEKRKHD</sequence>
<keyword evidence="4 8" id="KW-0479">Metal-binding</keyword>
<comment type="function">
    <text evidence="8">Catalyzes the deamination of adenosine to inosine at the wobble position 34 of tRNA(Arg2).</text>
</comment>
<dbReference type="PROSITE" id="PS51747">
    <property type="entry name" value="CYT_DCMP_DEAMINASES_2"/>
    <property type="match status" value="1"/>
</dbReference>
<feature type="domain" description="CMP/dCMP-type deaminase" evidence="10">
    <location>
        <begin position="1"/>
        <end position="111"/>
    </location>
</feature>
<dbReference type="STRING" id="847.BRW83_1025"/>
<comment type="similarity">
    <text evidence="1">Belongs to the cytidine and deoxycytidylate deaminase family. ADAT2 subfamily.</text>
</comment>
<proteinExistence type="inferred from homology"/>
<evidence type="ECO:0000256" key="8">
    <source>
        <dbReference type="HAMAP-Rule" id="MF_00972"/>
    </source>
</evidence>
<dbReference type="GO" id="GO:0052717">
    <property type="term" value="F:tRNA-specific adenosine-34 deaminase activity"/>
    <property type="evidence" value="ECO:0007669"/>
    <property type="project" value="UniProtKB-UniRule"/>
</dbReference>
<dbReference type="HAMAP" id="MF_00972">
    <property type="entry name" value="tRNA_aden_deaminase"/>
    <property type="match status" value="1"/>
</dbReference>
<evidence type="ECO:0000313" key="12">
    <source>
        <dbReference type="Proteomes" id="UP000005089"/>
    </source>
</evidence>
<name>C3XA62_OXAFO</name>
<dbReference type="NCBIfam" id="NF008113">
    <property type="entry name" value="PRK10860.1"/>
    <property type="match status" value="1"/>
</dbReference>
<evidence type="ECO:0000313" key="11">
    <source>
        <dbReference type="EMBL" id="EEO30088.1"/>
    </source>
</evidence>
<comment type="catalytic activity">
    <reaction evidence="7 8">
        <text>adenosine(34) in tRNA + H2O + H(+) = inosine(34) in tRNA + NH4(+)</text>
        <dbReference type="Rhea" id="RHEA:43168"/>
        <dbReference type="Rhea" id="RHEA-COMP:10373"/>
        <dbReference type="Rhea" id="RHEA-COMP:10374"/>
        <dbReference type="ChEBI" id="CHEBI:15377"/>
        <dbReference type="ChEBI" id="CHEBI:15378"/>
        <dbReference type="ChEBI" id="CHEBI:28938"/>
        <dbReference type="ChEBI" id="CHEBI:74411"/>
        <dbReference type="ChEBI" id="CHEBI:82852"/>
        <dbReference type="EC" id="3.5.4.33"/>
    </reaction>
</comment>
<keyword evidence="5 8" id="KW-0378">Hydrolase</keyword>
<feature type="active site" description="Proton donor" evidence="8">
    <location>
        <position position="54"/>
    </location>
</feature>
<dbReference type="Gene3D" id="3.40.140.10">
    <property type="entry name" value="Cytidine Deaminase, domain 2"/>
    <property type="match status" value="1"/>
</dbReference>
<evidence type="ECO:0000256" key="3">
    <source>
        <dbReference type="ARBA" id="ARBA00022694"/>
    </source>
</evidence>
<dbReference type="SUPFAM" id="SSF53927">
    <property type="entry name" value="Cytidine deaminase-like"/>
    <property type="match status" value="1"/>
</dbReference>
<dbReference type="InterPro" id="IPR002125">
    <property type="entry name" value="CMP_dCMP_dom"/>
</dbReference>
<organism evidence="11 12">
    <name type="scientific">Oxalobacter formigenes OXCC13</name>
    <dbReference type="NCBI Taxonomy" id="556269"/>
    <lineage>
        <taxon>Bacteria</taxon>
        <taxon>Pseudomonadati</taxon>
        <taxon>Pseudomonadota</taxon>
        <taxon>Betaproteobacteria</taxon>
        <taxon>Burkholderiales</taxon>
        <taxon>Oxalobacteraceae</taxon>
        <taxon>Oxalobacter</taxon>
    </lineage>
</organism>
<dbReference type="PROSITE" id="PS00903">
    <property type="entry name" value="CYT_DCMP_DEAMINASES_1"/>
    <property type="match status" value="1"/>
</dbReference>
<feature type="binding site" evidence="8">
    <location>
        <position position="82"/>
    </location>
    <ligand>
        <name>Zn(2+)</name>
        <dbReference type="ChEBI" id="CHEBI:29105"/>
        <note>catalytic</note>
    </ligand>
</feature>
<dbReference type="CDD" id="cd01285">
    <property type="entry name" value="nucleoside_deaminase"/>
    <property type="match status" value="1"/>
</dbReference>
<evidence type="ECO:0000259" key="10">
    <source>
        <dbReference type="PROSITE" id="PS51747"/>
    </source>
</evidence>
<keyword evidence="6 8" id="KW-0862">Zinc</keyword>
<feature type="binding site" evidence="8">
    <location>
        <position position="52"/>
    </location>
    <ligand>
        <name>Zn(2+)</name>
        <dbReference type="ChEBI" id="CHEBI:29105"/>
        <note>catalytic</note>
    </ligand>
</feature>
<dbReference type="InterPro" id="IPR016192">
    <property type="entry name" value="APOBEC/CMP_deaminase_Zn-bd"/>
</dbReference>